<comment type="caution">
    <text evidence="1">The sequence shown here is derived from an EMBL/GenBank/DDBJ whole genome shotgun (WGS) entry which is preliminary data.</text>
</comment>
<proteinExistence type="predicted"/>
<gene>
    <name evidence="1" type="ORF">L3Q82_011807</name>
</gene>
<evidence type="ECO:0000313" key="1">
    <source>
        <dbReference type="EMBL" id="KAI3363157.1"/>
    </source>
</evidence>
<keyword evidence="2" id="KW-1185">Reference proteome</keyword>
<organism evidence="1 2">
    <name type="scientific">Scortum barcoo</name>
    <name type="common">barcoo grunter</name>
    <dbReference type="NCBI Taxonomy" id="214431"/>
    <lineage>
        <taxon>Eukaryota</taxon>
        <taxon>Metazoa</taxon>
        <taxon>Chordata</taxon>
        <taxon>Craniata</taxon>
        <taxon>Vertebrata</taxon>
        <taxon>Euteleostomi</taxon>
        <taxon>Actinopterygii</taxon>
        <taxon>Neopterygii</taxon>
        <taxon>Teleostei</taxon>
        <taxon>Neoteleostei</taxon>
        <taxon>Acanthomorphata</taxon>
        <taxon>Eupercaria</taxon>
        <taxon>Centrarchiformes</taxon>
        <taxon>Terapontoidei</taxon>
        <taxon>Terapontidae</taxon>
        <taxon>Scortum</taxon>
    </lineage>
</organism>
<sequence>HQTPTPSLREAGWGGRERGRKLRERGMANLSSHAHGQSGVEMGNGVKEGEANMRAGKFKFGKRIAFKKREGHIFKQGTRKAFEVMGNSVSIWWIVVECACRILGVSTATVLCAVGVETLQQGEFNSLGIYLLVSSFGIMMFELAYFLDALLSMCLFCPPDWQLFTLWGKMARIGGFHKFLYYSIMSVVCFLHPVLVWHAIIPGTMLLVTAFFNFILSKKTKIKSPKRPQESLGDQGPTTVCVSEGAAAPDSAFSFLRMVAGRRGGALTFSTRDHCFGVGERGESVRAMLEQTVEPADTDRERTRWKERRLISFRGREEPVEREMEEMDCYCEPDTTSDTAPMIAD</sequence>
<evidence type="ECO:0000313" key="2">
    <source>
        <dbReference type="Proteomes" id="UP000831701"/>
    </source>
</evidence>
<name>A0ACB8W7F3_9TELE</name>
<protein>
    <submittedName>
        <fullName evidence="1">Uncharacterized protein</fullName>
    </submittedName>
</protein>
<reference evidence="1" key="1">
    <citation type="submission" date="2022-04" db="EMBL/GenBank/DDBJ databases">
        <title>Jade perch genome.</title>
        <authorList>
            <person name="Chao B."/>
        </authorList>
    </citation>
    <scope>NUCLEOTIDE SEQUENCE</scope>
    <source>
        <strain evidence="1">CB-2022</strain>
    </source>
</reference>
<feature type="non-terminal residue" evidence="1">
    <location>
        <position position="1"/>
    </location>
</feature>
<dbReference type="EMBL" id="CM041544">
    <property type="protein sequence ID" value="KAI3363157.1"/>
    <property type="molecule type" value="Genomic_DNA"/>
</dbReference>
<accession>A0ACB8W7F3</accession>
<dbReference type="Proteomes" id="UP000831701">
    <property type="component" value="Chromosome 14"/>
</dbReference>